<feature type="transmembrane region" description="Helical" evidence="6">
    <location>
        <begin position="326"/>
        <end position="357"/>
    </location>
</feature>
<name>A0A6B2KXA1_9EUKA</name>
<feature type="transmembrane region" description="Helical" evidence="6">
    <location>
        <begin position="903"/>
        <end position="920"/>
    </location>
</feature>
<keyword evidence="4 6" id="KW-1133">Transmembrane helix</keyword>
<proteinExistence type="predicted"/>
<feature type="transmembrane region" description="Helical" evidence="6">
    <location>
        <begin position="961"/>
        <end position="983"/>
    </location>
</feature>
<dbReference type="PANTHER" id="PTHR32522">
    <property type="match status" value="1"/>
</dbReference>
<feature type="domain" description="ABC3 transporter permease C-terminal" evidence="7">
    <location>
        <begin position="289"/>
        <end position="404"/>
    </location>
</feature>
<feature type="transmembrane region" description="Helical" evidence="6">
    <location>
        <begin position="436"/>
        <end position="453"/>
    </location>
</feature>
<evidence type="ECO:0000313" key="8">
    <source>
        <dbReference type="EMBL" id="NDV29228.1"/>
    </source>
</evidence>
<accession>A0A6B2KXA1</accession>
<feature type="transmembrane region" description="Helical" evidence="6">
    <location>
        <begin position="526"/>
        <end position="544"/>
    </location>
</feature>
<keyword evidence="5 6" id="KW-0472">Membrane</keyword>
<reference evidence="8" key="1">
    <citation type="journal article" date="2020" name="J. Eukaryot. Microbiol.">
        <title>De novo Sequencing, Assembly and Annotation of the Transcriptome for the Free-Living Testate Amoeba Arcella intermedia.</title>
        <authorList>
            <person name="Ribeiro G.M."/>
            <person name="Porfirio-Sousa A.L."/>
            <person name="Maurer-Alcala X.X."/>
            <person name="Katz L.A."/>
            <person name="Lahr D.J.G."/>
        </authorList>
    </citation>
    <scope>NUCLEOTIDE SEQUENCE</scope>
</reference>
<evidence type="ECO:0000256" key="5">
    <source>
        <dbReference type="ARBA" id="ARBA00023136"/>
    </source>
</evidence>
<organism evidence="8">
    <name type="scientific">Arcella intermedia</name>
    <dbReference type="NCBI Taxonomy" id="1963864"/>
    <lineage>
        <taxon>Eukaryota</taxon>
        <taxon>Amoebozoa</taxon>
        <taxon>Tubulinea</taxon>
        <taxon>Elardia</taxon>
        <taxon>Arcellinida</taxon>
        <taxon>Sphaerothecina</taxon>
        <taxon>Arcellidae</taxon>
        <taxon>Arcella</taxon>
    </lineage>
</organism>
<comment type="subcellular location">
    <subcellularLocation>
        <location evidence="1">Cell membrane</location>
        <topology evidence="1">Multi-pass membrane protein</topology>
    </subcellularLocation>
</comment>
<evidence type="ECO:0000256" key="4">
    <source>
        <dbReference type="ARBA" id="ARBA00022989"/>
    </source>
</evidence>
<keyword evidence="3 6" id="KW-0812">Transmembrane</keyword>
<dbReference type="GO" id="GO:0005886">
    <property type="term" value="C:plasma membrane"/>
    <property type="evidence" value="ECO:0007669"/>
    <property type="project" value="UniProtKB-SubCell"/>
</dbReference>
<feature type="transmembrane region" description="Helical" evidence="6">
    <location>
        <begin position="282"/>
        <end position="305"/>
    </location>
</feature>
<feature type="transmembrane region" description="Helical" evidence="6">
    <location>
        <begin position="927"/>
        <end position="949"/>
    </location>
</feature>
<protein>
    <recommendedName>
        <fullName evidence="7">ABC3 transporter permease C-terminal domain-containing protein</fullName>
    </recommendedName>
</protein>
<evidence type="ECO:0000256" key="2">
    <source>
        <dbReference type="ARBA" id="ARBA00022475"/>
    </source>
</evidence>
<keyword evidence="2" id="KW-1003">Cell membrane</keyword>
<feature type="transmembrane region" description="Helical" evidence="6">
    <location>
        <begin position="865"/>
        <end position="891"/>
    </location>
</feature>
<evidence type="ECO:0000256" key="1">
    <source>
        <dbReference type="ARBA" id="ARBA00004651"/>
    </source>
</evidence>
<evidence type="ECO:0000256" key="3">
    <source>
        <dbReference type="ARBA" id="ARBA00022692"/>
    </source>
</evidence>
<dbReference type="EMBL" id="GIBP01000259">
    <property type="protein sequence ID" value="NDV29228.1"/>
    <property type="molecule type" value="Transcribed_RNA"/>
</dbReference>
<sequence>MLRLLQLSPDSGDKVVIRFDFFSLLHTVSGSTEPELKFIRENLSILFSSLIQLTNASAPTTNLDPFLRLIPGGINIDPILTLLRTTTAQGLIFDFLKAQFGISVDNLKNATNLSDQQVLSIKEFLSQETELTVSQSIVTPKGKYPNALGNAVVIEFELWNRILRDTLENFLNNTSDAFFRNTTGIPVTPQQRDTFLNGFPAIQTLRTFFSNLDMREFSLTTIVMYKNRFTTFMKDKDELEKDIINWSNQVVELMGLEYPVMITAPLIQALRILYYLRLFLDQLLLIIELFLVALGMLLIYSLLLADVEGKVYECGMLRALGMHQVTLIQLLVVQSLLFSVPGIVVGLILSNLAFIPIGSFFSSFSGVPVDLFLTTKALGLGVFIGFIMPLVALIGPVQRSLSKSLRDALDLYHSLSSDTLVTFVSLEKLGISATQTYVSILGVSFGFIVYYMIPYSFIFFYWALFFNIFVIILMAMVLGLALLGMVFHPLAQTLSVNLLMWGPDRKSLKPIVQKNLSGHGRRNSKTAILFTICISFIIFSGTIFNHQAHTLTAKAKIGIGADIVFASLRSTFPLDRPTLAAALDKEMKRPGTIVKGYTFSTFPLSQIGGSAVDRTDIGGLADFALSKCLIYGVDENFLDITYDEFVSVTEYDDGHSFQNTPHNKLDLIRSITNDVSPPYTQELDMDLYSRKDTLADYGYHFSEQTAVSYGHPIDIVVSEATRLPSSLAAKMPVELKIGIVVVNSGQNKATNSFYFMGKIRAMSSSFPGFLLSSYSQTAYLAPVIVSMKNYKYLQQVVYNHSYLSPAELQELSMEPPTRALYIKVEETASIQDREDVINALKIFIQDDLIFISNTKDILQSTDTAILILNVFFYIVALIIITLCFFLLFVSFTTNVNENAWEFGVLRAIGMTAFQVLRVYIYEAMSIVLASVLIGFFIGDLVSVTLALQSSLFSELPFTFEFPTILFCGVVGMSILVAILGSYLPARVLQKKRIAAALKNL</sequence>
<evidence type="ECO:0000256" key="6">
    <source>
        <dbReference type="SAM" id="Phobius"/>
    </source>
</evidence>
<dbReference type="InterPro" id="IPR003838">
    <property type="entry name" value="ABC3_permease_C"/>
</dbReference>
<feature type="domain" description="ABC3 transporter permease C-terminal" evidence="7">
    <location>
        <begin position="874"/>
        <end position="988"/>
    </location>
</feature>
<evidence type="ECO:0000259" key="7">
    <source>
        <dbReference type="Pfam" id="PF02687"/>
    </source>
</evidence>
<feature type="transmembrane region" description="Helical" evidence="6">
    <location>
        <begin position="377"/>
        <end position="397"/>
    </location>
</feature>
<dbReference type="PANTHER" id="PTHR32522:SF5">
    <property type="entry name" value="ABC3 TRANSPORTER PERMEASE PROTEIN DOMAIN-CONTAINING PROTEIN"/>
    <property type="match status" value="1"/>
</dbReference>
<dbReference type="AlphaFoldDB" id="A0A6B2KXA1"/>
<dbReference type="Pfam" id="PF02687">
    <property type="entry name" value="FtsX"/>
    <property type="match status" value="2"/>
</dbReference>
<feature type="transmembrane region" description="Helical" evidence="6">
    <location>
        <begin position="459"/>
        <end position="483"/>
    </location>
</feature>